<evidence type="ECO:0000256" key="1">
    <source>
        <dbReference type="ARBA" id="ARBA00006738"/>
    </source>
</evidence>
<dbReference type="Gene3D" id="3.40.1350.10">
    <property type="match status" value="1"/>
</dbReference>
<dbReference type="InterPro" id="IPR003509">
    <property type="entry name" value="UPF0102_YraN-like"/>
</dbReference>
<proteinExistence type="inferred from homology"/>
<dbReference type="Pfam" id="PF02021">
    <property type="entry name" value="UPF0102"/>
    <property type="match status" value="1"/>
</dbReference>
<dbReference type="PANTHER" id="PTHR34039:SF1">
    <property type="entry name" value="UPF0102 PROTEIN YRAN"/>
    <property type="match status" value="1"/>
</dbReference>
<evidence type="ECO:0000313" key="3">
    <source>
        <dbReference type="Proteomes" id="UP001293791"/>
    </source>
</evidence>
<name>A0ABU5L905_9RICK</name>
<keyword evidence="3" id="KW-1185">Reference proteome</keyword>
<accession>A0ABU5L905</accession>
<dbReference type="InterPro" id="IPR011856">
    <property type="entry name" value="tRNA_endonuc-like_dom_sf"/>
</dbReference>
<evidence type="ECO:0000313" key="2">
    <source>
        <dbReference type="EMBL" id="MDZ5762593.1"/>
    </source>
</evidence>
<sequence length="123" mass="14291">MLRGTCSNHSAGLKAERDACNFLIHNGFSILKQRWRSGFGEIDVIASKGLELVFFEIKSSKNYKRSFLLTERQKRRCANAALYFISLDNNQCYDSFRFDYIFVIDGTIEHIQNAFYIEDNNKS</sequence>
<dbReference type="SUPFAM" id="SSF52980">
    <property type="entry name" value="Restriction endonuclease-like"/>
    <property type="match status" value="1"/>
</dbReference>
<comment type="similarity">
    <text evidence="1">Belongs to the UPF0102 family.</text>
</comment>
<dbReference type="Proteomes" id="UP001293791">
    <property type="component" value="Unassembled WGS sequence"/>
</dbReference>
<dbReference type="RefSeq" id="WP_322498051.1">
    <property type="nucleotide sequence ID" value="NZ_JARGYT010000069.1"/>
</dbReference>
<gene>
    <name evidence="2" type="ORF">Cyrtocomes_00983</name>
</gene>
<organism evidence="2 3">
    <name type="scientific">Candidatus Cyrtobacter comes</name>
    <dbReference type="NCBI Taxonomy" id="675776"/>
    <lineage>
        <taxon>Bacteria</taxon>
        <taxon>Pseudomonadati</taxon>
        <taxon>Pseudomonadota</taxon>
        <taxon>Alphaproteobacteria</taxon>
        <taxon>Rickettsiales</taxon>
        <taxon>Candidatus Midichloriaceae</taxon>
        <taxon>Candidatus Cyrtobacter</taxon>
    </lineage>
</organism>
<comment type="caution">
    <text evidence="2">The sequence shown here is derived from an EMBL/GenBank/DDBJ whole genome shotgun (WGS) entry which is preliminary data.</text>
</comment>
<reference evidence="2 3" key="1">
    <citation type="submission" date="2023-02" db="EMBL/GenBank/DDBJ databases">
        <title>Host association and intracellularity evolved multiple times independently in the Rickettsiales.</title>
        <authorList>
            <person name="Castelli M."/>
            <person name="Nardi T."/>
            <person name="Gammuto L."/>
            <person name="Bellinzona G."/>
            <person name="Sabaneyeva E."/>
            <person name="Potekhin A."/>
            <person name="Serra V."/>
            <person name="Petroni G."/>
            <person name="Sassera D."/>
        </authorList>
    </citation>
    <scope>NUCLEOTIDE SEQUENCE [LARGE SCALE GENOMIC DNA]</scope>
    <source>
        <strain evidence="2 3">BOD18</strain>
    </source>
</reference>
<dbReference type="InterPro" id="IPR011335">
    <property type="entry name" value="Restrct_endonuc-II-like"/>
</dbReference>
<dbReference type="EMBL" id="JARGYT010000069">
    <property type="protein sequence ID" value="MDZ5762593.1"/>
    <property type="molecule type" value="Genomic_DNA"/>
</dbReference>
<dbReference type="PANTHER" id="PTHR34039">
    <property type="entry name" value="UPF0102 PROTEIN YRAN"/>
    <property type="match status" value="1"/>
</dbReference>
<protein>
    <submittedName>
        <fullName evidence="2">YraN family protein</fullName>
    </submittedName>
</protein>